<proteinExistence type="predicted"/>
<sequence>MKPIEKFVNHLSKMSHLKRMALFCIDNKQDLAQHSYNVAVYTHIIGLEIKETLQRVLGESIDVNKAVVQALYHDFEEPITTDVPYPLKEEFGAEIMDKIDAYGSKSIKELLCVIPPYQITNIFEKTSEYYIVKLADYIDLFVWVGRKLNSVDDTTKKELLEVQDTCVTLLQKNPFFRYSGYCQEIIGHGPKPIK</sequence>
<reference evidence="1" key="1">
    <citation type="submission" date="2020-07" db="EMBL/GenBank/DDBJ databases">
        <title>Highly diverse flavobacterial phages as mortality factor during North Sea spring blooms.</title>
        <authorList>
            <person name="Bartlau N."/>
            <person name="Wichels A."/>
            <person name="Krohne G."/>
            <person name="Adriaenssens E.M."/>
            <person name="Heins A."/>
            <person name="Fuchs B.M."/>
            <person name="Amann R."/>
            <person name="Moraru C."/>
        </authorList>
    </citation>
    <scope>NUCLEOTIDE SEQUENCE</scope>
</reference>
<organism evidence="1 2">
    <name type="scientific">Maribacter phage Molly_1</name>
    <dbReference type="NCBI Taxonomy" id="2745685"/>
    <lineage>
        <taxon>Viruses</taxon>
        <taxon>Duplodnaviria</taxon>
        <taxon>Heunggongvirae</taxon>
        <taxon>Uroviricota</taxon>
        <taxon>Caudoviricetes</taxon>
        <taxon>Molycolviridae</taxon>
        <taxon>Mollyvirus</taxon>
        <taxon>Mollyvirus molly</taxon>
    </lineage>
</organism>
<gene>
    <name evidence="1" type="ORF">Molly1_117</name>
</gene>
<dbReference type="Proteomes" id="UP000693768">
    <property type="component" value="Segment"/>
</dbReference>
<dbReference type="GO" id="GO:0016787">
    <property type="term" value="F:hydrolase activity"/>
    <property type="evidence" value="ECO:0007669"/>
    <property type="project" value="UniProtKB-KW"/>
</dbReference>
<dbReference type="CDD" id="cd00077">
    <property type="entry name" value="HDc"/>
    <property type="match status" value="1"/>
</dbReference>
<dbReference type="Gene3D" id="1.10.3210.10">
    <property type="entry name" value="Hypothetical protein af1432"/>
    <property type="match status" value="1"/>
</dbReference>
<keyword evidence="2" id="KW-1185">Reference proteome</keyword>
<dbReference type="Pfam" id="PF12917">
    <property type="entry name" value="YfbR-like"/>
    <property type="match status" value="1"/>
</dbReference>
<evidence type="ECO:0000313" key="1">
    <source>
        <dbReference type="EMBL" id="QQO97408.1"/>
    </source>
</evidence>
<dbReference type="SUPFAM" id="SSF109604">
    <property type="entry name" value="HD-domain/PDEase-like"/>
    <property type="match status" value="1"/>
</dbReference>
<dbReference type="EMBL" id="MT732451">
    <property type="protein sequence ID" value="QQO97408.1"/>
    <property type="molecule type" value="Genomic_DNA"/>
</dbReference>
<accession>A0A8E4UY62</accession>
<evidence type="ECO:0000313" key="2">
    <source>
        <dbReference type="Proteomes" id="UP000693768"/>
    </source>
</evidence>
<dbReference type="InterPro" id="IPR003607">
    <property type="entry name" value="HD/PDEase_dom"/>
</dbReference>
<keyword evidence="1" id="KW-0378">Hydrolase</keyword>
<name>A0A8E4UY62_9CAUD</name>
<protein>
    <submittedName>
        <fullName evidence="1">HD containing hydrolase-like enzyme</fullName>
    </submittedName>
</protein>